<dbReference type="AlphaFoldDB" id="B8GUE4"/>
<dbReference type="RefSeq" id="WP_012638742.1">
    <property type="nucleotide sequence ID" value="NC_011901.1"/>
</dbReference>
<evidence type="ECO:0000259" key="3">
    <source>
        <dbReference type="Pfam" id="PF02668"/>
    </source>
</evidence>
<gene>
    <name evidence="4" type="ordered locus">Tgr7_2184</name>
</gene>
<protein>
    <submittedName>
        <fullName evidence="4">Taurine catabolism dioxygenase</fullName>
    </submittedName>
</protein>
<organism evidence="4 5">
    <name type="scientific">Thioalkalivibrio sulfidiphilus (strain HL-EbGR7)</name>
    <dbReference type="NCBI Taxonomy" id="396588"/>
    <lineage>
        <taxon>Bacteria</taxon>
        <taxon>Pseudomonadati</taxon>
        <taxon>Pseudomonadota</taxon>
        <taxon>Gammaproteobacteria</taxon>
        <taxon>Chromatiales</taxon>
        <taxon>Ectothiorhodospiraceae</taxon>
        <taxon>Thioalkalivibrio</taxon>
    </lineage>
</organism>
<dbReference type="OrthoDB" id="9770519at2"/>
<dbReference type="STRING" id="396588.Tgr7_2184"/>
<dbReference type="HOGENOM" id="CLU_952821_0_0_6"/>
<feature type="region of interest" description="Disordered" evidence="2">
    <location>
        <begin position="1"/>
        <end position="22"/>
    </location>
</feature>
<feature type="compositionally biased region" description="Polar residues" evidence="2">
    <location>
        <begin position="1"/>
        <end position="10"/>
    </location>
</feature>
<evidence type="ECO:0000313" key="4">
    <source>
        <dbReference type="EMBL" id="ACL73264.1"/>
    </source>
</evidence>
<dbReference type="EMBL" id="CP001339">
    <property type="protein sequence ID" value="ACL73264.1"/>
    <property type="molecule type" value="Genomic_DNA"/>
</dbReference>
<keyword evidence="5" id="KW-1185">Reference proteome</keyword>
<dbReference type="Proteomes" id="UP000002383">
    <property type="component" value="Chromosome"/>
</dbReference>
<dbReference type="InterPro" id="IPR003819">
    <property type="entry name" value="TauD/TfdA-like"/>
</dbReference>
<dbReference type="SUPFAM" id="SSF51197">
    <property type="entry name" value="Clavaminate synthase-like"/>
    <property type="match status" value="1"/>
</dbReference>
<dbReference type="KEGG" id="tgr:Tgr7_2184"/>
<keyword evidence="1" id="KW-0560">Oxidoreductase</keyword>
<feature type="domain" description="TauD/TfdA-like" evidence="3">
    <location>
        <begin position="49"/>
        <end position="305"/>
    </location>
</feature>
<dbReference type="Pfam" id="PF02668">
    <property type="entry name" value="TauD"/>
    <property type="match status" value="1"/>
</dbReference>
<proteinExistence type="predicted"/>
<sequence length="314" mass="34974">MTARQSSSVIDHSGPATHGHRDARAFDLGAVPAYRAWREGKLARQPESIEALRVEVGDLARPSAEECAALTAHLRQHNLVLYRSAAGGVDRATVRTFGLALGLSRLDSNLCSEEDGVSELQVSAGGRQADYIPYTNRPLSWHCDGYYNPPERRIRAMLLHCVTDAAEGGENALLDHELLYIRLRDENPGWIEALMHPQAMTIPENVENGVVLREAQSGPVFSVDPETGRLHLRYTARERNVHWRDDPLTREAAARIRELLASDMPGIIRHRLSPGEGILCNNVLHNRTGFRDDPQAGQTRLIYRARYLDRVAGT</sequence>
<dbReference type="eggNOG" id="COG2175">
    <property type="taxonomic scope" value="Bacteria"/>
</dbReference>
<evidence type="ECO:0000313" key="5">
    <source>
        <dbReference type="Proteomes" id="UP000002383"/>
    </source>
</evidence>
<name>B8GUE4_THISH</name>
<evidence type="ECO:0000256" key="2">
    <source>
        <dbReference type="SAM" id="MobiDB-lite"/>
    </source>
</evidence>
<dbReference type="InterPro" id="IPR042098">
    <property type="entry name" value="TauD-like_sf"/>
</dbReference>
<dbReference type="GO" id="GO:0016706">
    <property type="term" value="F:2-oxoglutarate-dependent dioxygenase activity"/>
    <property type="evidence" value="ECO:0007669"/>
    <property type="project" value="UniProtKB-ARBA"/>
</dbReference>
<reference evidence="4 5" key="1">
    <citation type="journal article" date="2011" name="Stand. Genomic Sci.">
        <title>Complete genome sequence of 'Thioalkalivibrio sulfidophilus' HL-EbGr7.</title>
        <authorList>
            <person name="Muyzer G."/>
            <person name="Sorokin D.Y."/>
            <person name="Mavromatis K."/>
            <person name="Lapidus A."/>
            <person name="Clum A."/>
            <person name="Ivanova N."/>
            <person name="Pati A."/>
            <person name="d'Haeseleer P."/>
            <person name="Woyke T."/>
            <person name="Kyrpides N.C."/>
        </authorList>
    </citation>
    <scope>NUCLEOTIDE SEQUENCE [LARGE SCALE GENOMIC DNA]</scope>
    <source>
        <strain evidence="4 5">HL-EbGR7</strain>
    </source>
</reference>
<evidence type="ECO:0000256" key="1">
    <source>
        <dbReference type="ARBA" id="ARBA00023002"/>
    </source>
</evidence>
<accession>B8GUE4</accession>
<dbReference type="Gene3D" id="3.60.130.10">
    <property type="entry name" value="Clavaminate synthase-like"/>
    <property type="match status" value="1"/>
</dbReference>
<keyword evidence="4" id="KW-0223">Dioxygenase</keyword>